<sequence length="159" mass="16131">MATPARAPESPAAADPALAAGPVEEAECPPPRQPQPAQNVLAAPRLRAPSTRGLGAAEFGGAAGNAEAPGETFAQRVSWGPAESLPGSFSSSSLGPPLPSPTPFTSLEGDLASVTFASALRATGQRACCCRAVRLPGQAQNSFANCPTKVKRFLTLLPN</sequence>
<feature type="compositionally biased region" description="Low complexity" evidence="1">
    <location>
        <begin position="53"/>
        <end position="71"/>
    </location>
</feature>
<reference evidence="2" key="2">
    <citation type="submission" date="2025-09" db="UniProtKB">
        <authorList>
            <consortium name="Ensembl"/>
        </authorList>
    </citation>
    <scope>IDENTIFICATION</scope>
</reference>
<feature type="compositionally biased region" description="Low complexity" evidence="1">
    <location>
        <begin position="84"/>
        <end position="95"/>
    </location>
</feature>
<organism evidence="2 3">
    <name type="scientific">Saimiri boliviensis boliviensis</name>
    <name type="common">Bolivian squirrel monkey</name>
    <dbReference type="NCBI Taxonomy" id="39432"/>
    <lineage>
        <taxon>Eukaryota</taxon>
        <taxon>Metazoa</taxon>
        <taxon>Chordata</taxon>
        <taxon>Craniata</taxon>
        <taxon>Vertebrata</taxon>
        <taxon>Euteleostomi</taxon>
        <taxon>Mammalia</taxon>
        <taxon>Eutheria</taxon>
        <taxon>Euarchontoglires</taxon>
        <taxon>Primates</taxon>
        <taxon>Haplorrhini</taxon>
        <taxon>Platyrrhini</taxon>
        <taxon>Cebidae</taxon>
        <taxon>Saimiriinae</taxon>
        <taxon>Saimiri</taxon>
    </lineage>
</organism>
<proteinExistence type="predicted"/>
<name>A0A2K6UUK1_SAIBB</name>
<dbReference type="Proteomes" id="UP000233220">
    <property type="component" value="Unplaced"/>
</dbReference>
<gene>
    <name evidence="2" type="primary">POLR2M</name>
</gene>
<evidence type="ECO:0000313" key="3">
    <source>
        <dbReference type="Proteomes" id="UP000233220"/>
    </source>
</evidence>
<dbReference type="AlphaFoldDB" id="A0A2K6UUK1"/>
<keyword evidence="3" id="KW-1185">Reference proteome</keyword>
<reference evidence="2" key="1">
    <citation type="submission" date="2025-08" db="UniProtKB">
        <authorList>
            <consortium name="Ensembl"/>
        </authorList>
    </citation>
    <scope>IDENTIFICATION</scope>
</reference>
<dbReference type="GeneTree" id="ENSGT00950000183065"/>
<evidence type="ECO:0000313" key="2">
    <source>
        <dbReference type="Ensembl" id="ENSSBOP00000035594.1"/>
    </source>
</evidence>
<evidence type="ECO:0000256" key="1">
    <source>
        <dbReference type="SAM" id="MobiDB-lite"/>
    </source>
</evidence>
<accession>A0A2K6UUK1</accession>
<feature type="region of interest" description="Disordered" evidence="1">
    <location>
        <begin position="1"/>
        <end position="104"/>
    </location>
</feature>
<protein>
    <submittedName>
        <fullName evidence="2">RNA polymerase II subunit M</fullName>
    </submittedName>
</protein>
<dbReference type="Ensembl" id="ENSSBOT00000052525.1">
    <property type="protein sequence ID" value="ENSSBOP00000035594.1"/>
    <property type="gene ID" value="ENSSBOG00000033956.1"/>
</dbReference>
<feature type="compositionally biased region" description="Low complexity" evidence="1">
    <location>
        <begin position="1"/>
        <end position="22"/>
    </location>
</feature>